<protein>
    <submittedName>
        <fullName evidence="2">Uncharacterized protein</fullName>
    </submittedName>
</protein>
<dbReference type="RefSeq" id="YP_009150151.1">
    <property type="nucleotide sequence ID" value="NC_027360.1"/>
</dbReference>
<dbReference type="GeneID" id="24723894"/>
<dbReference type="Proteomes" id="UP000011296">
    <property type="component" value="Segment"/>
</dbReference>
<keyword evidence="1" id="KW-0812">Transmembrane</keyword>
<evidence type="ECO:0000256" key="1">
    <source>
        <dbReference type="SAM" id="Phobius"/>
    </source>
</evidence>
<reference evidence="2 3" key="2">
    <citation type="journal article" date="2016" name="Front. Microbiol.">
        <title>Genomics of Three New Bacteriophages Useful in the Biocontrol of Salmonella.</title>
        <authorList>
            <person name="Bardina C."/>
            <person name="Colom J."/>
            <person name="Spricigo D.A."/>
            <person name="Otero J."/>
            <person name="Sanchez-Osuna M."/>
            <person name="Cortes P."/>
            <person name="Llagostera M."/>
        </authorList>
    </citation>
    <scope>NUCLEOTIDE SEQUENCE [LARGE SCALE GENOMIC DNA]</scope>
</reference>
<feature type="transmembrane region" description="Helical" evidence="1">
    <location>
        <begin position="50"/>
        <end position="74"/>
    </location>
</feature>
<sequence>MKLMNNVCKCHFWCLQYSMSISSCAILFRLPFKKTFSEPERDELSINLFILSNNFCLRFLIVSFEAPFIIAAWVLPRWLIVNSQCLHVHLLSTLSCLLQFYLQQ</sequence>
<dbReference type="PROSITE" id="PS51257">
    <property type="entry name" value="PROKAR_LIPOPROTEIN"/>
    <property type="match status" value="1"/>
</dbReference>
<gene>
    <name evidence="2" type="ORF">Phi87_100</name>
</gene>
<keyword evidence="1" id="KW-0472">Membrane</keyword>
<accession>M1FNF6</accession>
<dbReference type="KEGG" id="vg:24723894"/>
<keyword evidence="3" id="KW-1185">Reference proteome</keyword>
<organism evidence="2 3">
    <name type="scientific">Enterobacteria phage UAB_Phi87</name>
    <dbReference type="NCBI Taxonomy" id="1197935"/>
    <lineage>
        <taxon>Viruses</taxon>
        <taxon>Duplodnaviria</taxon>
        <taxon>Heunggongvirae</taxon>
        <taxon>Uroviricota</taxon>
        <taxon>Caudoviricetes</taxon>
        <taxon>Andersonviridae</taxon>
        <taxon>Ounavirinae</taxon>
        <taxon>Felixounavirus</taxon>
        <taxon>Felixounavirus UAB87</taxon>
    </lineage>
</organism>
<proteinExistence type="predicted"/>
<keyword evidence="1" id="KW-1133">Transmembrane helix</keyword>
<name>M1FNF6_9CAUD</name>
<evidence type="ECO:0000313" key="3">
    <source>
        <dbReference type="Proteomes" id="UP000011296"/>
    </source>
</evidence>
<reference evidence="3" key="1">
    <citation type="submission" date="2011-07" db="EMBL/GenBank/DDBJ databases">
        <title>New Enterobacteriaphages and their use to control Salmonella enterica.</title>
        <authorList>
            <person name="Bardina C."/>
            <person name="Spricigo D.A."/>
            <person name="Cortes M.P."/>
            <person name="Llagostera M."/>
        </authorList>
    </citation>
    <scope>NUCLEOTIDE SEQUENCE [LARGE SCALE GENOMIC DNA]</scope>
</reference>
<dbReference type="EMBL" id="JN225449">
    <property type="protein sequence ID" value="AFQ96141.1"/>
    <property type="molecule type" value="Genomic_DNA"/>
</dbReference>
<evidence type="ECO:0000313" key="2">
    <source>
        <dbReference type="EMBL" id="AFQ96141.1"/>
    </source>
</evidence>